<reference evidence="2 3" key="1">
    <citation type="submission" date="2019-03" db="EMBL/GenBank/DDBJ databases">
        <title>Genomic Encyclopedia of Type Strains, Phase IV (KMG-IV): sequencing the most valuable type-strain genomes for metagenomic binning, comparative biology and taxonomic classification.</title>
        <authorList>
            <person name="Goeker M."/>
        </authorList>
    </citation>
    <scope>NUCLEOTIDE SEQUENCE [LARGE SCALE GENOMIC DNA]</scope>
    <source>
        <strain evidence="2 3">DSM 28403</strain>
    </source>
</reference>
<organism evidence="2 3">
    <name type="scientific">Mesocricetibacter intestinalis</name>
    <dbReference type="NCBI Taxonomy" id="1521930"/>
    <lineage>
        <taxon>Bacteria</taxon>
        <taxon>Pseudomonadati</taxon>
        <taxon>Pseudomonadota</taxon>
        <taxon>Gammaproteobacteria</taxon>
        <taxon>Pasteurellales</taxon>
        <taxon>Pasteurellaceae</taxon>
        <taxon>Mesocricetibacter</taxon>
    </lineage>
</organism>
<evidence type="ECO:0000313" key="2">
    <source>
        <dbReference type="EMBL" id="TDQ58951.1"/>
    </source>
</evidence>
<dbReference type="Pfam" id="PF05860">
    <property type="entry name" value="TPS"/>
    <property type="match status" value="1"/>
</dbReference>
<dbReference type="InterPro" id="IPR025157">
    <property type="entry name" value="Hemagglutinin_rpt"/>
</dbReference>
<dbReference type="InterPro" id="IPR024973">
    <property type="entry name" value="ESPR"/>
</dbReference>
<dbReference type="GO" id="GO:0003824">
    <property type="term" value="F:catalytic activity"/>
    <property type="evidence" value="ECO:0007669"/>
    <property type="project" value="UniProtKB-ARBA"/>
</dbReference>
<feature type="domain" description="Filamentous haemagglutinin FhaB/tRNA nuclease CdiA-like TPS" evidence="1">
    <location>
        <begin position="99"/>
        <end position="219"/>
    </location>
</feature>
<dbReference type="InterPro" id="IPR010069">
    <property type="entry name" value="CdiA_FHA1_rpt"/>
</dbReference>
<evidence type="ECO:0000313" key="3">
    <source>
        <dbReference type="Proteomes" id="UP000295657"/>
    </source>
</evidence>
<dbReference type="InterPro" id="IPR008638">
    <property type="entry name" value="FhaB/CdiA-like_TPS"/>
</dbReference>
<dbReference type="Pfam" id="PF13332">
    <property type="entry name" value="Fil_haemagg_2"/>
    <property type="match status" value="3"/>
</dbReference>
<proteinExistence type="predicted"/>
<keyword evidence="3" id="KW-1185">Reference proteome</keyword>
<accession>A0A4R6VEC0</accession>
<dbReference type="EMBL" id="SNYQ01000002">
    <property type="protein sequence ID" value="TDQ58951.1"/>
    <property type="molecule type" value="Genomic_DNA"/>
</dbReference>
<dbReference type="RefSeq" id="WP_133543575.1">
    <property type="nucleotide sequence ID" value="NZ_SNYQ01000002.1"/>
</dbReference>
<dbReference type="OrthoDB" id="2664633at2"/>
<dbReference type="Gene3D" id="2.160.20.10">
    <property type="entry name" value="Single-stranded right-handed beta-helix, Pectin lyase-like"/>
    <property type="match status" value="1"/>
</dbReference>
<dbReference type="Pfam" id="PF13018">
    <property type="entry name" value="ESPR"/>
    <property type="match status" value="1"/>
</dbReference>
<comment type="caution">
    <text evidence="2">The sequence shown here is derived from an EMBL/GenBank/DDBJ whole genome shotgun (WGS) entry which is preliminary data.</text>
</comment>
<dbReference type="NCBIfam" id="TIGR01901">
    <property type="entry name" value="adhes_NPXG"/>
    <property type="match status" value="1"/>
</dbReference>
<dbReference type="SMART" id="SM00912">
    <property type="entry name" value="Haemagg_act"/>
    <property type="match status" value="1"/>
</dbReference>
<dbReference type="SUPFAM" id="SSF51126">
    <property type="entry name" value="Pectin lyase-like"/>
    <property type="match status" value="1"/>
</dbReference>
<sequence>MNRRYFRVIFSKTRQSLIVVSELAKSVAKSVAESGSLPAPNKQNICTKAKSAQLNALVFSLYCGLGLVAFSPASSAQELIIKADPSAGKNQQPILLQTANGLPQVNIQTPNDKGLSHNKYRQFDVDSRGAILNNCRTAVRTQLAGMVQANPNLAHGEARVILNEVNSSDPSILKGYVEVAGKKAEVIIANPSGLHCEGCGILNAHRATLTTGRPQIVDGRLESYVVEKGKISVAGKGLDNSRVDYTDIIAKEAQINAGIWGAKQLNLVSGQNRVKHSDSVQGVQIIHRGAEEAEKTVQKEPHFAVDVSKLGGMYAQKIYMVGTEQGLGVRNAGHIGAGSDALIIDGRGHILNKGTLSAAGNIDLNGEGELVNSGDIQTLKGAVKLKAGQNIRHNGSITARHNHINLDAGQHIIQTGETLASGDINYRAQHMDISHDATIGAGIQFRPQGQQESRSPASFSHKGNNISLQARESLKAQGKILASNLVQANGNSLDFSNTHLSANRAQLQAAQGNLSLQGAALHINQDLTLHTPAQLSTQKAKISADYLKFKAAQLNNSQGMLHSRSTKALDFNFSEGFINKQGQLATSGALNLTAADIDNYAGSLFAGHRLWLQTGDLDNRQGNISGKALLTINAKQIDNGEKAVIFSADNLNLNAQRLNNSEGSVQAAGDAQIRLEEGLNNSKVSESGSLIQAGNHLNVTAQQINNSRTKATTAAPRQGILANRLSLNAERLDNRAGGIYSGADISAGVAAALDNREGEILALGALSLAGSKLTVKNGEGKLESKGNLALNIEGFADTSQGTLKTQSNADIRLSKDLVLSGVFQADGVLNLTTQGNFYNNARLLSGKALNIHSNLVENAENGVLSALDTRVSANTINNRGLIDGAVTLLNTSGLNNLGGGRIYGDRLAITAAQLTNSQDPNKVQAATIAARQRLDLGVTRLSNRDHALIFSLGDLHIGGKLDASNYAAGKAELVDNGSATIEALGNATINTANLRNHDLHLTLAAKEQKEYIHEVATQTDSQRYRNQVEGKFNWHGRDAWFDFHDPKKATIVRKEWYGWKYNRITNTPYIERQDPGKILIGGNLTLDGDNLHNQYSKLLIGGTLQLGTKSFGANGTRPILSDGITSLHNEDLKQRIEVTDIGHSYFLKHQKKHGNHGHYEVNQSPFTLTHPTREKDFGIVQNLIGDRRAVTEASGGYQLDNLEQAPQTVLTSRNPVQPNSEIKKDAGAGQGISAPNLSIKTLSPDIRLPQASLYRINSDPAGRYLVETDPRFINSAKWLSSDYMLKALKSDARMALKRLGDGFYEQRLVNEQINQLTGRRFLSGYASDYEQYLALMDSGVRYAQHFGLIPGVALTAEQMKALTEDMVWLVSKEIRLADGTTGSVLVPQVYVVGRNTDSDNRGAVISAQRINARITGDIHNSGVISGRNLTALSARNLLNNGGTIGAERLLLNAEETLLNSGGKLRAQNLLAAQGKNIRIESSLAESRDTGDFYKKDINRQAIVEVGAKEGRLLLQAQQNIDLRAASLISAGETDIRAGARLNLDTQTTRNKEHYNADADNYYRLEQSKEIGSELKLAGNATLFAKQGINMRAAQLSGNGNLNIISAGDISLAEGREREQLSTARKWNSRNLTSRTSSINLYRHDYDLAKGTQIEANNILLHSQGGNISLRGSDAVAENRMQILAKNIDINAAENRVYETSFNQVKKSGLMGSGGIGFSIGSRKQSTESDQHRSYTKESRVGSLKGTTDVFTENRYLQQGSTLTSVQGDVNIQAGQVTIKAADNRYTTNYKYSLEQKGLTVAFSAPALSALQAVQGAVKTIESIGESKHNRINAMATANALWDSARAAEKIFEAIAPTRILANGDINNSNVGISLTYGQQKNINSTHTQGSNAAIAKINAGKQLNIIAKGAEKADINIIGADIGGKQGTYLSADNHIKLRAAQQTHKERSQNKSSGFNAGVSITYGNGGMAMGITAGGNYGKGYGNADETTYAYTHIGDSHSRTQLRSGQDTRIQGAQILGKGIRIDAENLHIESLQETMSYKGKQQNISGQVTVGYGFSAGGSYNQSKINANYAAVKEQSGIYAGDEGYQVNIGRHTDLKGALITSTREAEVQNRNSFATGTLTHRDIQNYSSHNAKGFGFGGGFSVGGGSSAQNIAGTPLEHIGSNRADGSAQIEYKGVTGIFSQGNWGLAKGVLSAALGQVKQHNNESAITTSRINDKNILIRDMENQHKLSASGIEETIANLQKENRHQILTKADTEKLKSDLARDLNIAMDFIKNISDSGDKLYYKAEKNEDSSFTMGKPANCEHIDCLEFDKDNSQQLKELIYGERILTEKQAEQLSNLFTAGMLNLTRKEKVESAILYADDLNSLEHLGVILNRGSAGRWNEFLYAGFERFRAWANLPAVFGVSNATKDHAQIAKKLDEYNQYAAAKGKPTYIFHNTAHSLGVSENKNMLNWANYLKQDYKNTAISYLHAGGSYSSEEIHQQAKGVFNKVNTRYIGIEGDLVYSGIFGFLIGNNKNALPNNGIGRLQAHTVANQNINNLKFVDKSEAVEEKSNVLNKVYGNHGIRKFNYLGD</sequence>
<protein>
    <submittedName>
        <fullName evidence="2">Filamentous hemagglutinin</fullName>
    </submittedName>
</protein>
<dbReference type="Proteomes" id="UP000295657">
    <property type="component" value="Unassembled WGS sequence"/>
</dbReference>
<name>A0A4R6VEC0_9PAST</name>
<dbReference type="InterPro" id="IPR012334">
    <property type="entry name" value="Pectin_lyas_fold"/>
</dbReference>
<gene>
    <name evidence="2" type="ORF">EDC45_0743</name>
</gene>
<dbReference type="InterPro" id="IPR011050">
    <property type="entry name" value="Pectin_lyase_fold/virulence"/>
</dbReference>
<dbReference type="NCBIfam" id="TIGR01731">
    <property type="entry name" value="fil_hemag_20aa"/>
    <property type="match status" value="9"/>
</dbReference>
<evidence type="ECO:0000259" key="1">
    <source>
        <dbReference type="SMART" id="SM00912"/>
    </source>
</evidence>